<dbReference type="Proteomes" id="UP000194632">
    <property type="component" value="Unassembled WGS sequence"/>
</dbReference>
<sequence>MTENNDAGAGPTNRVASTRGRVAIGELTLIVRPPGRPAGVRVYTDDEATEAQAYADEVGGQVERLGEATS</sequence>
<dbReference type="OrthoDB" id="4376932at2"/>
<keyword evidence="2" id="KW-1185">Reference proteome</keyword>
<dbReference type="STRING" id="417102.CA982_14515"/>
<gene>
    <name evidence="1" type="ORF">CA982_14515</name>
</gene>
<accession>A0A2C9ZKB3</accession>
<reference evidence="1 2" key="1">
    <citation type="submission" date="2017-05" db="EMBL/GenBank/DDBJ databases">
        <title>Biotechnological potential of actinobacteria isolated from South African environments.</title>
        <authorList>
            <person name="Le Roes-Hill M."/>
            <person name="Prins A."/>
            <person name="Durrell K.A."/>
        </authorList>
    </citation>
    <scope>NUCLEOTIDE SEQUENCE [LARGE SCALE GENOMIC DNA]</scope>
    <source>
        <strain evidence="1">BS2</strain>
    </source>
</reference>
<evidence type="ECO:0000313" key="2">
    <source>
        <dbReference type="Proteomes" id="UP000194632"/>
    </source>
</evidence>
<evidence type="ECO:0000313" key="1">
    <source>
        <dbReference type="EMBL" id="OUC77921.1"/>
    </source>
</evidence>
<proteinExistence type="predicted"/>
<organism evidence="1 2">
    <name type="scientific">Gordonia lacunae</name>
    <dbReference type="NCBI Taxonomy" id="417102"/>
    <lineage>
        <taxon>Bacteria</taxon>
        <taxon>Bacillati</taxon>
        <taxon>Actinomycetota</taxon>
        <taxon>Actinomycetes</taxon>
        <taxon>Mycobacteriales</taxon>
        <taxon>Gordoniaceae</taxon>
        <taxon>Gordonia</taxon>
    </lineage>
</organism>
<dbReference type="RefSeq" id="WP_044508773.1">
    <property type="nucleotide sequence ID" value="NZ_NGFO01000016.1"/>
</dbReference>
<dbReference type="AlphaFoldDB" id="A0A2C9ZKB3"/>
<dbReference type="EMBL" id="NGFO01000016">
    <property type="protein sequence ID" value="OUC77921.1"/>
    <property type="molecule type" value="Genomic_DNA"/>
</dbReference>
<protein>
    <submittedName>
        <fullName evidence="1">Uncharacterized protein</fullName>
    </submittedName>
</protein>
<comment type="caution">
    <text evidence="1">The sequence shown here is derived from an EMBL/GenBank/DDBJ whole genome shotgun (WGS) entry which is preliminary data.</text>
</comment>
<name>A0A2C9ZKB3_9ACTN</name>